<dbReference type="Gene3D" id="3.30.160.20">
    <property type="match status" value="1"/>
</dbReference>
<accession>A0A0C2WTV8</accession>
<dbReference type="PROSITE" id="PS50137">
    <property type="entry name" value="DS_RBD"/>
    <property type="match status" value="1"/>
</dbReference>
<protein>
    <recommendedName>
        <fullName evidence="2">DRBM domain-containing protein</fullName>
    </recommendedName>
</protein>
<gene>
    <name evidence="3" type="ORF">M378DRAFT_168912</name>
</gene>
<evidence type="ECO:0000313" key="4">
    <source>
        <dbReference type="Proteomes" id="UP000054549"/>
    </source>
</evidence>
<dbReference type="Proteomes" id="UP000054549">
    <property type="component" value="Unassembled WGS sequence"/>
</dbReference>
<keyword evidence="4" id="KW-1185">Reference proteome</keyword>
<feature type="domain" description="DRBM" evidence="2">
    <location>
        <begin position="6"/>
        <end position="75"/>
    </location>
</feature>
<dbReference type="InParanoid" id="A0A0C2WTV8"/>
<dbReference type="InterPro" id="IPR014720">
    <property type="entry name" value="dsRBD_dom"/>
</dbReference>
<dbReference type="SMART" id="SM00358">
    <property type="entry name" value="DSRM"/>
    <property type="match status" value="1"/>
</dbReference>
<keyword evidence="1" id="KW-0694">RNA-binding</keyword>
<evidence type="ECO:0000259" key="2">
    <source>
        <dbReference type="PROSITE" id="PS50137"/>
    </source>
</evidence>
<dbReference type="OrthoDB" id="3110809at2759"/>
<sequence>MSGPNSPSQELHNYVGRLRLGDLKWEDVDKRIENNRHLWTSIVEINGTTYGKGQGPTKTEARDNAAQQALKALDTL</sequence>
<name>A0A0C2WTV8_AMAMK</name>
<evidence type="ECO:0000256" key="1">
    <source>
        <dbReference type="PROSITE-ProRule" id="PRU00266"/>
    </source>
</evidence>
<dbReference type="CDD" id="cd00048">
    <property type="entry name" value="DSRM_SF"/>
    <property type="match status" value="1"/>
</dbReference>
<dbReference type="HOGENOM" id="CLU_180174_0_0_1"/>
<dbReference type="SUPFAM" id="SSF54768">
    <property type="entry name" value="dsRNA-binding domain-like"/>
    <property type="match status" value="1"/>
</dbReference>
<dbReference type="EMBL" id="KN818310">
    <property type="protein sequence ID" value="KIL59773.1"/>
    <property type="molecule type" value="Genomic_DNA"/>
</dbReference>
<dbReference type="AlphaFoldDB" id="A0A0C2WTV8"/>
<dbReference type="Pfam" id="PF00035">
    <property type="entry name" value="dsrm"/>
    <property type="match status" value="1"/>
</dbReference>
<organism evidence="3 4">
    <name type="scientific">Amanita muscaria (strain Koide BX008)</name>
    <dbReference type="NCBI Taxonomy" id="946122"/>
    <lineage>
        <taxon>Eukaryota</taxon>
        <taxon>Fungi</taxon>
        <taxon>Dikarya</taxon>
        <taxon>Basidiomycota</taxon>
        <taxon>Agaricomycotina</taxon>
        <taxon>Agaricomycetes</taxon>
        <taxon>Agaricomycetidae</taxon>
        <taxon>Agaricales</taxon>
        <taxon>Pluteineae</taxon>
        <taxon>Amanitaceae</taxon>
        <taxon>Amanita</taxon>
    </lineage>
</organism>
<proteinExistence type="predicted"/>
<reference evidence="3 4" key="1">
    <citation type="submission" date="2014-04" db="EMBL/GenBank/DDBJ databases">
        <title>Evolutionary Origins and Diversification of the Mycorrhizal Mutualists.</title>
        <authorList>
            <consortium name="DOE Joint Genome Institute"/>
            <consortium name="Mycorrhizal Genomics Consortium"/>
            <person name="Kohler A."/>
            <person name="Kuo A."/>
            <person name="Nagy L.G."/>
            <person name="Floudas D."/>
            <person name="Copeland A."/>
            <person name="Barry K.W."/>
            <person name="Cichocki N."/>
            <person name="Veneault-Fourrey C."/>
            <person name="LaButti K."/>
            <person name="Lindquist E.A."/>
            <person name="Lipzen A."/>
            <person name="Lundell T."/>
            <person name="Morin E."/>
            <person name="Murat C."/>
            <person name="Riley R."/>
            <person name="Ohm R."/>
            <person name="Sun H."/>
            <person name="Tunlid A."/>
            <person name="Henrissat B."/>
            <person name="Grigoriev I.V."/>
            <person name="Hibbett D.S."/>
            <person name="Martin F."/>
        </authorList>
    </citation>
    <scope>NUCLEOTIDE SEQUENCE [LARGE SCALE GENOMIC DNA]</scope>
    <source>
        <strain evidence="3 4">Koide BX008</strain>
    </source>
</reference>
<dbReference type="GO" id="GO:0003723">
    <property type="term" value="F:RNA binding"/>
    <property type="evidence" value="ECO:0007669"/>
    <property type="project" value="UniProtKB-UniRule"/>
</dbReference>
<evidence type="ECO:0000313" key="3">
    <source>
        <dbReference type="EMBL" id="KIL59773.1"/>
    </source>
</evidence>